<reference evidence="16" key="1">
    <citation type="submission" date="2025-08" db="UniProtKB">
        <authorList>
            <consortium name="RefSeq"/>
        </authorList>
    </citation>
    <scope>IDENTIFICATION</scope>
    <source>
        <tissue evidence="16">Muscle</tissue>
    </source>
</reference>
<dbReference type="InterPro" id="IPR011009">
    <property type="entry name" value="Kinase-like_dom_sf"/>
</dbReference>
<dbReference type="GeneID" id="106463797"/>
<evidence type="ECO:0000256" key="9">
    <source>
        <dbReference type="ARBA" id="ARBA00022777"/>
    </source>
</evidence>
<feature type="domain" description="Protein kinase" evidence="14">
    <location>
        <begin position="42"/>
        <end position="312"/>
    </location>
</feature>
<evidence type="ECO:0000256" key="12">
    <source>
        <dbReference type="RuleBase" id="RU000304"/>
    </source>
</evidence>
<dbReference type="InterPro" id="IPR000719">
    <property type="entry name" value="Prot_kinase_dom"/>
</dbReference>
<evidence type="ECO:0000256" key="10">
    <source>
        <dbReference type="ARBA" id="ARBA00022840"/>
    </source>
</evidence>
<dbReference type="SUPFAM" id="SSF56112">
    <property type="entry name" value="Protein kinase-like (PK-like)"/>
    <property type="match status" value="1"/>
</dbReference>
<evidence type="ECO:0000313" key="15">
    <source>
        <dbReference type="Proteomes" id="UP000694941"/>
    </source>
</evidence>
<evidence type="ECO:0000256" key="2">
    <source>
        <dbReference type="ARBA" id="ARBA00005926"/>
    </source>
</evidence>
<dbReference type="InterPro" id="IPR008271">
    <property type="entry name" value="Ser/Thr_kinase_AS"/>
</dbReference>
<evidence type="ECO:0000313" key="16">
    <source>
        <dbReference type="RefSeq" id="XP_013779317.2"/>
    </source>
</evidence>
<evidence type="ECO:0000256" key="8">
    <source>
        <dbReference type="ARBA" id="ARBA00022741"/>
    </source>
</evidence>
<keyword evidence="6" id="KW-0808">Transferase</keyword>
<evidence type="ECO:0000256" key="13">
    <source>
        <dbReference type="SAM" id="MobiDB-lite"/>
    </source>
</evidence>
<dbReference type="InterPro" id="IPR017441">
    <property type="entry name" value="Protein_kinase_ATP_BS"/>
</dbReference>
<name>A0ABM1BCN6_LIMPO</name>
<organism evidence="15 16">
    <name type="scientific">Limulus polyphemus</name>
    <name type="common">Atlantic horseshoe crab</name>
    <dbReference type="NCBI Taxonomy" id="6850"/>
    <lineage>
        <taxon>Eukaryota</taxon>
        <taxon>Metazoa</taxon>
        <taxon>Ecdysozoa</taxon>
        <taxon>Arthropoda</taxon>
        <taxon>Chelicerata</taxon>
        <taxon>Merostomata</taxon>
        <taxon>Xiphosura</taxon>
        <taxon>Limulidae</taxon>
        <taxon>Limulus</taxon>
    </lineage>
</organism>
<accession>A0ABM1BCN6</accession>
<evidence type="ECO:0000259" key="14">
    <source>
        <dbReference type="PROSITE" id="PS50011"/>
    </source>
</evidence>
<dbReference type="Proteomes" id="UP000694941">
    <property type="component" value="Unplaced"/>
</dbReference>
<evidence type="ECO:0000256" key="11">
    <source>
        <dbReference type="PROSITE-ProRule" id="PRU10141"/>
    </source>
</evidence>
<comment type="subcellular location">
    <subcellularLocation>
        <location evidence="1">Cytoplasm</location>
    </subcellularLocation>
</comment>
<keyword evidence="5 12" id="KW-0723">Serine/threonine-protein kinase</keyword>
<gene>
    <name evidence="16" type="primary">LOC106463797</name>
</gene>
<dbReference type="PANTHER" id="PTHR11909">
    <property type="entry name" value="CASEIN KINASE-RELATED"/>
    <property type="match status" value="1"/>
</dbReference>
<keyword evidence="9" id="KW-0418">Kinase</keyword>
<evidence type="ECO:0000256" key="4">
    <source>
        <dbReference type="ARBA" id="ARBA00022490"/>
    </source>
</evidence>
<sequence>MQKREEASRRVMKTGIGPRTMHGQQKQNPSTNSGVLMVGPNFKVGKKIGCGNFGELRLGKNLYNNEHVAIKLEPMKSKAPQLHLEYRFYKLLGNHEGIPKVFYFGPCGKYNALVMELLGPSLEDLFDLCDRKFSLKTVLMIAVQLLHRIEYVHSKHLIYRDVKPENFLIGRQSTKKQNVIHIIDFGLAKEYIDPETNKHIPYREHKSLTGTARYMSINTHLGKEQSRRDDLEALGHMFMYFLRGSLPWQGLKADTLKERYQKIGDTKRATLVEVLCEGYPEELATYLRYVRRLDFFETPDYDYLRKLFQDLFERKGYMDDGEFDWTGRQLSTPVGSLQTGHEVIVSPNRERHVTSNTRGNQQRTAMWNEQPRQLIPNLLGGNLTPADRHGSVQVVSSTNGELANDDPTTGHSNTLITTPAEVEVVSETKCCCFFKKKKKKPGRQK</sequence>
<dbReference type="PROSITE" id="PS50011">
    <property type="entry name" value="PROTEIN_KINASE_DOM"/>
    <property type="match status" value="1"/>
</dbReference>
<dbReference type="CDD" id="cd14126">
    <property type="entry name" value="STKc_CK1_gamma"/>
    <property type="match status" value="1"/>
</dbReference>
<dbReference type="InterPro" id="IPR022247">
    <property type="entry name" value="Casein_kinase-1_gamma_C"/>
</dbReference>
<dbReference type="PROSITE" id="PS00107">
    <property type="entry name" value="PROTEIN_KINASE_ATP"/>
    <property type="match status" value="1"/>
</dbReference>
<dbReference type="PROSITE" id="PS00108">
    <property type="entry name" value="PROTEIN_KINASE_ST"/>
    <property type="match status" value="1"/>
</dbReference>
<feature type="region of interest" description="Disordered" evidence="13">
    <location>
        <begin position="1"/>
        <end position="34"/>
    </location>
</feature>
<evidence type="ECO:0000256" key="5">
    <source>
        <dbReference type="ARBA" id="ARBA00022527"/>
    </source>
</evidence>
<protein>
    <recommendedName>
        <fullName evidence="3">non-specific serine/threonine protein kinase</fullName>
        <ecNumber evidence="3">2.7.11.1</ecNumber>
    </recommendedName>
</protein>
<evidence type="ECO:0000256" key="1">
    <source>
        <dbReference type="ARBA" id="ARBA00004496"/>
    </source>
</evidence>
<keyword evidence="7" id="KW-0879">Wnt signaling pathway</keyword>
<feature type="binding site" evidence="11">
    <location>
        <position position="71"/>
    </location>
    <ligand>
        <name>ATP</name>
        <dbReference type="ChEBI" id="CHEBI:30616"/>
    </ligand>
</feature>
<dbReference type="Gene3D" id="1.10.510.10">
    <property type="entry name" value="Transferase(Phosphotransferase) domain 1"/>
    <property type="match status" value="1"/>
</dbReference>
<dbReference type="Pfam" id="PF12605">
    <property type="entry name" value="CK1gamma_C"/>
    <property type="match status" value="1"/>
</dbReference>
<dbReference type="Pfam" id="PF00069">
    <property type="entry name" value="Pkinase"/>
    <property type="match status" value="1"/>
</dbReference>
<dbReference type="SMART" id="SM00220">
    <property type="entry name" value="S_TKc"/>
    <property type="match status" value="1"/>
</dbReference>
<dbReference type="EC" id="2.7.11.1" evidence="3"/>
<feature type="compositionally biased region" description="Polar residues" evidence="13">
    <location>
        <begin position="22"/>
        <end position="34"/>
    </location>
</feature>
<evidence type="ECO:0000256" key="6">
    <source>
        <dbReference type="ARBA" id="ARBA00022679"/>
    </source>
</evidence>
<dbReference type="InterPro" id="IPR050235">
    <property type="entry name" value="CK1_Ser-Thr_kinase"/>
</dbReference>
<keyword evidence="15" id="KW-1185">Reference proteome</keyword>
<keyword evidence="8 11" id="KW-0547">Nucleotide-binding</keyword>
<proteinExistence type="inferred from homology"/>
<comment type="similarity">
    <text evidence="2">Belongs to the protein kinase superfamily. CK1 Ser/Thr protein kinase family. Casein kinase I subfamily.</text>
</comment>
<keyword evidence="4" id="KW-0963">Cytoplasm</keyword>
<keyword evidence="10 11" id="KW-0067">ATP-binding</keyword>
<evidence type="ECO:0000256" key="3">
    <source>
        <dbReference type="ARBA" id="ARBA00012513"/>
    </source>
</evidence>
<evidence type="ECO:0000256" key="7">
    <source>
        <dbReference type="ARBA" id="ARBA00022687"/>
    </source>
</evidence>
<dbReference type="RefSeq" id="XP_013779317.2">
    <property type="nucleotide sequence ID" value="XM_013923863.2"/>
</dbReference>